<evidence type="ECO:0000256" key="1">
    <source>
        <dbReference type="SAM" id="SignalP"/>
    </source>
</evidence>
<sequence>MHLLLPLVPVLLFLLNAFVIPAAAAPPQQQITMDTESSCTPGIGGCIPNPDPGAPIGCSSSSSSSRFGFNSAGLEGDCTDVPPGCAWEETGPACAEECRVGHERERDLCDGSCCFRILCCED</sequence>
<dbReference type="EMBL" id="NHYE01005514">
    <property type="protein sequence ID" value="PPQ71146.1"/>
    <property type="molecule type" value="Genomic_DNA"/>
</dbReference>
<protein>
    <recommendedName>
        <fullName evidence="4">WAP domain-containing protein</fullName>
    </recommendedName>
</protein>
<dbReference type="InParanoid" id="A0A409VY16"/>
<evidence type="ECO:0000313" key="3">
    <source>
        <dbReference type="Proteomes" id="UP000284706"/>
    </source>
</evidence>
<gene>
    <name evidence="2" type="ORF">CVT26_010841</name>
</gene>
<evidence type="ECO:0000313" key="2">
    <source>
        <dbReference type="EMBL" id="PPQ71146.1"/>
    </source>
</evidence>
<evidence type="ECO:0008006" key="4">
    <source>
        <dbReference type="Google" id="ProtNLM"/>
    </source>
</evidence>
<organism evidence="2 3">
    <name type="scientific">Gymnopilus dilepis</name>
    <dbReference type="NCBI Taxonomy" id="231916"/>
    <lineage>
        <taxon>Eukaryota</taxon>
        <taxon>Fungi</taxon>
        <taxon>Dikarya</taxon>
        <taxon>Basidiomycota</taxon>
        <taxon>Agaricomycotina</taxon>
        <taxon>Agaricomycetes</taxon>
        <taxon>Agaricomycetidae</taxon>
        <taxon>Agaricales</taxon>
        <taxon>Agaricineae</taxon>
        <taxon>Hymenogastraceae</taxon>
        <taxon>Gymnopilus</taxon>
    </lineage>
</organism>
<proteinExistence type="predicted"/>
<name>A0A409VY16_9AGAR</name>
<accession>A0A409VY16</accession>
<dbReference type="OrthoDB" id="10443528at2759"/>
<dbReference type="Proteomes" id="UP000284706">
    <property type="component" value="Unassembled WGS sequence"/>
</dbReference>
<reference evidence="2 3" key="1">
    <citation type="journal article" date="2018" name="Evol. Lett.">
        <title>Horizontal gene cluster transfer increased hallucinogenic mushroom diversity.</title>
        <authorList>
            <person name="Reynolds H.T."/>
            <person name="Vijayakumar V."/>
            <person name="Gluck-Thaler E."/>
            <person name="Korotkin H.B."/>
            <person name="Matheny P.B."/>
            <person name="Slot J.C."/>
        </authorList>
    </citation>
    <scope>NUCLEOTIDE SEQUENCE [LARGE SCALE GENOMIC DNA]</scope>
    <source>
        <strain evidence="2 3">SRW20</strain>
    </source>
</reference>
<feature type="signal peptide" evidence="1">
    <location>
        <begin position="1"/>
        <end position="24"/>
    </location>
</feature>
<keyword evidence="1" id="KW-0732">Signal</keyword>
<keyword evidence="3" id="KW-1185">Reference proteome</keyword>
<feature type="chain" id="PRO_5019185837" description="WAP domain-containing protein" evidence="1">
    <location>
        <begin position="25"/>
        <end position="122"/>
    </location>
</feature>
<dbReference type="AlphaFoldDB" id="A0A409VY16"/>
<comment type="caution">
    <text evidence="2">The sequence shown here is derived from an EMBL/GenBank/DDBJ whole genome shotgun (WGS) entry which is preliminary data.</text>
</comment>